<dbReference type="Gene3D" id="1.10.8.60">
    <property type="match status" value="1"/>
</dbReference>
<dbReference type="CDD" id="cd19501">
    <property type="entry name" value="RecA-like_FtsH"/>
    <property type="match status" value="1"/>
</dbReference>
<comment type="cofactor">
    <cofactor evidence="14">
        <name>Zn(2+)</name>
        <dbReference type="ChEBI" id="CHEBI:29105"/>
    </cofactor>
    <text evidence="14">Binds 1 zinc ion per subunit.</text>
</comment>
<evidence type="ECO:0000256" key="15">
    <source>
        <dbReference type="RuleBase" id="RU003651"/>
    </source>
</evidence>
<evidence type="ECO:0000256" key="13">
    <source>
        <dbReference type="ARBA" id="ARBA00061570"/>
    </source>
</evidence>
<keyword evidence="5 14" id="KW-0479">Metal-binding</keyword>
<dbReference type="InterPro" id="IPR041569">
    <property type="entry name" value="AAA_lid_3"/>
</dbReference>
<dbReference type="GO" id="GO:0004222">
    <property type="term" value="F:metalloendopeptidase activity"/>
    <property type="evidence" value="ECO:0007669"/>
    <property type="project" value="InterPro"/>
</dbReference>
<dbReference type="Pfam" id="PF01434">
    <property type="entry name" value="Peptidase_M41"/>
    <property type="match status" value="1"/>
</dbReference>
<dbReference type="Gene3D" id="3.40.50.300">
    <property type="entry name" value="P-loop containing nucleotide triphosphate hydrolases"/>
    <property type="match status" value="1"/>
</dbReference>
<dbReference type="GO" id="GO:0030163">
    <property type="term" value="P:protein catabolic process"/>
    <property type="evidence" value="ECO:0007669"/>
    <property type="project" value="UniProtKB-UniRule"/>
</dbReference>
<keyword evidence="8 14" id="KW-0862">Zinc</keyword>
<evidence type="ECO:0000256" key="1">
    <source>
        <dbReference type="ARBA" id="ARBA00004370"/>
    </source>
</evidence>
<evidence type="ECO:0000256" key="2">
    <source>
        <dbReference type="ARBA" id="ARBA00010044"/>
    </source>
</evidence>
<reference evidence="18 19" key="1">
    <citation type="submission" date="2019-03" db="EMBL/GenBank/DDBJ databases">
        <title>Genome Sequencing and Assembly of Various Microbes Isolated from Partially Reclaimed Soil and Acid Mine Drainage (AMD) Site.</title>
        <authorList>
            <person name="Steinbock B."/>
            <person name="Bechtold R."/>
            <person name="Sevigny J.L."/>
            <person name="Thomas D."/>
            <person name="Cuthill L.R."/>
            <person name="Aveiro Johannsen E.J."/>
            <person name="Thomas K."/>
            <person name="Ghosh A."/>
        </authorList>
    </citation>
    <scope>NUCLEOTIDE SEQUENCE [LARGE SCALE GENOMIC DNA]</scope>
    <source>
        <strain evidence="18 19">F-B2</strain>
    </source>
</reference>
<dbReference type="SUPFAM" id="SSF140990">
    <property type="entry name" value="FtsH protease domain-like"/>
    <property type="match status" value="1"/>
</dbReference>
<dbReference type="InterPro" id="IPR037219">
    <property type="entry name" value="Peptidase_M41-like"/>
</dbReference>
<dbReference type="GO" id="GO:0005524">
    <property type="term" value="F:ATP binding"/>
    <property type="evidence" value="ECO:0007669"/>
    <property type="project" value="UniProtKB-UniRule"/>
</dbReference>
<evidence type="ECO:0000256" key="4">
    <source>
        <dbReference type="ARBA" id="ARBA00022692"/>
    </source>
</evidence>
<evidence type="ECO:0000256" key="3">
    <source>
        <dbReference type="ARBA" id="ARBA00022670"/>
    </source>
</evidence>
<accession>A0A4V3B3W7</accession>
<organism evidence="18 19">
    <name type="scientific">Microbacterium oleivorans</name>
    <dbReference type="NCBI Taxonomy" id="273677"/>
    <lineage>
        <taxon>Bacteria</taxon>
        <taxon>Bacillati</taxon>
        <taxon>Actinomycetota</taxon>
        <taxon>Actinomycetes</taxon>
        <taxon>Micrococcales</taxon>
        <taxon>Microbacteriaceae</taxon>
        <taxon>Microbacterium</taxon>
    </lineage>
</organism>
<comment type="function">
    <text evidence="14">Acts as a processive, ATP-dependent zinc metallopeptidase for both cytoplasmic and membrane proteins. Plays a role in the quality control of integral membrane proteins.</text>
</comment>
<dbReference type="EMBL" id="SMZX01000001">
    <property type="protein sequence ID" value="TDL45633.1"/>
    <property type="molecule type" value="Genomic_DNA"/>
</dbReference>
<evidence type="ECO:0000313" key="18">
    <source>
        <dbReference type="EMBL" id="TDL45633.1"/>
    </source>
</evidence>
<dbReference type="InterPro" id="IPR027417">
    <property type="entry name" value="P-loop_NTPase"/>
</dbReference>
<dbReference type="PANTHER" id="PTHR23076:SF97">
    <property type="entry name" value="ATP-DEPENDENT ZINC METALLOPROTEASE YME1L1"/>
    <property type="match status" value="1"/>
</dbReference>
<dbReference type="PROSITE" id="PS00674">
    <property type="entry name" value="AAA"/>
    <property type="match status" value="1"/>
</dbReference>
<keyword evidence="12 14" id="KW-0472">Membrane</keyword>
<protein>
    <recommendedName>
        <fullName evidence="14">ATP-dependent zinc metalloprotease FtsH</fullName>
        <ecNumber evidence="14">3.4.24.-</ecNumber>
    </recommendedName>
</protein>
<evidence type="ECO:0000256" key="11">
    <source>
        <dbReference type="ARBA" id="ARBA00023049"/>
    </source>
</evidence>
<keyword evidence="14" id="KW-1003">Cell membrane</keyword>
<dbReference type="InterPro" id="IPR003593">
    <property type="entry name" value="AAA+_ATPase"/>
</dbReference>
<evidence type="ECO:0000256" key="9">
    <source>
        <dbReference type="ARBA" id="ARBA00022840"/>
    </source>
</evidence>
<dbReference type="Proteomes" id="UP000295633">
    <property type="component" value="Unassembled WGS sequence"/>
</dbReference>
<dbReference type="InterPro" id="IPR005936">
    <property type="entry name" value="FtsH"/>
</dbReference>
<sequence length="667" mass="72107">MNVKKLSRNPFVYVVLIGVLLIIGMTLISNLTGAKSITTQQGLSLLDGSTVSKAVITDGDNRVDLTLNEAFEGSTNVQFYYVTERADTVVQAVNSAAPKDGYNDVVPQTNWFGSLISILLPILILGLLFWWLLSSAQGGGSKVMQFGKSRAKLVTKETPTVTFADVAGSDEAIEEMQEIKDFLKDPAKFQAVGARIPKGVLLYGPPGTGKTLLARAVAGEAGVPFYSISGSDFVEMFVGVGASRVRDLFKEAKENAPAIIFIDEIDAVGRHRGAGMGGGHDEREQTLNQMLVEMDGFDPKVSVLVIAATNRPDILDPALLRPGRFDRQIGVDAPDLKGRQRILEVHGRGKPLSPSVDLAVIARKTPGFTGADLANVLNEAALLTARSNAQLIDMRALDEAIDRVIAGPQRRTRVMKDKEKLITAYHEGGHALAAAAMNHTDPVTKVTILPRGKALGYTMVLPLDDKYSVTRNELQDQLTYAMGGRVAEEIVFHDPTTGASNDIEKATGIARKMVTEYGMTTEVGPVKLGSSSGEVFMGRDMGHGRDFSERIAERVDAQVRGLIEQAHNEAYEVLNANREILDRLALALLEKETLDHIELAEIFTDIKRLPPRPQWLSSSERPVSTLPPVEVPRRADVPVAANAEAEQTAPETSPARHAAGQARPATA</sequence>
<dbReference type="AlphaFoldDB" id="A0A4V3B3W7"/>
<dbReference type="GO" id="GO:0005886">
    <property type="term" value="C:plasma membrane"/>
    <property type="evidence" value="ECO:0007669"/>
    <property type="project" value="UniProtKB-SubCell"/>
</dbReference>
<dbReference type="GO" id="GO:0016887">
    <property type="term" value="F:ATP hydrolysis activity"/>
    <property type="evidence" value="ECO:0007669"/>
    <property type="project" value="UniProtKB-UniRule"/>
</dbReference>
<keyword evidence="10 14" id="KW-1133">Transmembrane helix</keyword>
<dbReference type="STRING" id="273677.BW34_01430"/>
<feature type="region of interest" description="Disordered" evidence="16">
    <location>
        <begin position="613"/>
        <end position="667"/>
    </location>
</feature>
<evidence type="ECO:0000256" key="7">
    <source>
        <dbReference type="ARBA" id="ARBA00022801"/>
    </source>
</evidence>
<evidence type="ECO:0000256" key="6">
    <source>
        <dbReference type="ARBA" id="ARBA00022741"/>
    </source>
</evidence>
<feature type="binding site" evidence="14">
    <location>
        <position position="430"/>
    </location>
    <ligand>
        <name>Zn(2+)</name>
        <dbReference type="ChEBI" id="CHEBI:29105"/>
        <note>catalytic</note>
    </ligand>
</feature>
<feature type="transmembrane region" description="Helical" evidence="14">
    <location>
        <begin position="12"/>
        <end position="31"/>
    </location>
</feature>
<comment type="similarity">
    <text evidence="13 14">In the central section; belongs to the AAA ATPase family.</text>
</comment>
<keyword evidence="7 14" id="KW-0378">Hydrolase</keyword>
<evidence type="ECO:0000256" key="10">
    <source>
        <dbReference type="ARBA" id="ARBA00022989"/>
    </source>
</evidence>
<evidence type="ECO:0000256" key="12">
    <source>
        <dbReference type="ARBA" id="ARBA00023136"/>
    </source>
</evidence>
<dbReference type="EC" id="3.4.24.-" evidence="14"/>
<proteinExistence type="inferred from homology"/>
<evidence type="ECO:0000313" key="19">
    <source>
        <dbReference type="Proteomes" id="UP000295633"/>
    </source>
</evidence>
<dbReference type="FunFam" id="1.10.8.60:FF:000001">
    <property type="entry name" value="ATP-dependent zinc metalloprotease FtsH"/>
    <property type="match status" value="1"/>
</dbReference>
<keyword evidence="11 14" id="KW-0482">Metalloprotease</keyword>
<keyword evidence="9 14" id="KW-0067">ATP-binding</keyword>
<dbReference type="Gene3D" id="1.20.58.760">
    <property type="entry name" value="Peptidase M41"/>
    <property type="match status" value="1"/>
</dbReference>
<dbReference type="GO" id="GO:0004176">
    <property type="term" value="F:ATP-dependent peptidase activity"/>
    <property type="evidence" value="ECO:0007669"/>
    <property type="project" value="InterPro"/>
</dbReference>
<dbReference type="InterPro" id="IPR003959">
    <property type="entry name" value="ATPase_AAA_core"/>
</dbReference>
<dbReference type="HAMAP" id="MF_01458">
    <property type="entry name" value="FtsH"/>
    <property type="match status" value="1"/>
</dbReference>
<comment type="similarity">
    <text evidence="15">Belongs to the AAA ATPase family.</text>
</comment>
<feature type="active site" evidence="14">
    <location>
        <position position="427"/>
    </location>
</feature>
<keyword evidence="3 14" id="KW-0645">Protease</keyword>
<feature type="binding site" evidence="14">
    <location>
        <position position="426"/>
    </location>
    <ligand>
        <name>Zn(2+)</name>
        <dbReference type="ChEBI" id="CHEBI:29105"/>
        <note>catalytic</note>
    </ligand>
</feature>
<keyword evidence="6 14" id="KW-0547">Nucleotide-binding</keyword>
<comment type="caution">
    <text evidence="18">The sequence shown here is derived from an EMBL/GenBank/DDBJ whole genome shotgun (WGS) entry which is preliminary data.</text>
</comment>
<evidence type="ECO:0000256" key="8">
    <source>
        <dbReference type="ARBA" id="ARBA00022833"/>
    </source>
</evidence>
<dbReference type="Pfam" id="PF00004">
    <property type="entry name" value="AAA"/>
    <property type="match status" value="1"/>
</dbReference>
<dbReference type="FunFam" id="3.40.50.300:FF:000001">
    <property type="entry name" value="ATP-dependent zinc metalloprotease FtsH"/>
    <property type="match status" value="1"/>
</dbReference>
<evidence type="ECO:0000256" key="14">
    <source>
        <dbReference type="HAMAP-Rule" id="MF_01458"/>
    </source>
</evidence>
<dbReference type="PANTHER" id="PTHR23076">
    <property type="entry name" value="METALLOPROTEASE M41 FTSH"/>
    <property type="match status" value="1"/>
</dbReference>
<name>A0A4V3B3W7_9MICO</name>
<evidence type="ECO:0000256" key="5">
    <source>
        <dbReference type="ARBA" id="ARBA00022723"/>
    </source>
</evidence>
<dbReference type="InterPro" id="IPR000642">
    <property type="entry name" value="Peptidase_M41"/>
</dbReference>
<dbReference type="GO" id="GO:0008270">
    <property type="term" value="F:zinc ion binding"/>
    <property type="evidence" value="ECO:0007669"/>
    <property type="project" value="UniProtKB-UniRule"/>
</dbReference>
<dbReference type="Pfam" id="PF17862">
    <property type="entry name" value="AAA_lid_3"/>
    <property type="match status" value="1"/>
</dbReference>
<dbReference type="GO" id="GO:0006508">
    <property type="term" value="P:proteolysis"/>
    <property type="evidence" value="ECO:0007669"/>
    <property type="project" value="UniProtKB-KW"/>
</dbReference>
<keyword evidence="4 14" id="KW-0812">Transmembrane</keyword>
<feature type="binding site" evidence="14">
    <location>
        <position position="502"/>
    </location>
    <ligand>
        <name>Zn(2+)</name>
        <dbReference type="ChEBI" id="CHEBI:29105"/>
        <note>catalytic</note>
    </ligand>
</feature>
<gene>
    <name evidence="14" type="primary">ftsH</name>
    <name evidence="18" type="ORF">E2R54_04045</name>
</gene>
<dbReference type="InterPro" id="IPR003960">
    <property type="entry name" value="ATPase_AAA_CS"/>
</dbReference>
<comment type="similarity">
    <text evidence="2 14">In the C-terminal section; belongs to the peptidase M41 family.</text>
</comment>
<dbReference type="SUPFAM" id="SSF52540">
    <property type="entry name" value="P-loop containing nucleoside triphosphate hydrolases"/>
    <property type="match status" value="1"/>
</dbReference>
<dbReference type="FunFam" id="1.20.58.760:FF:000001">
    <property type="entry name" value="ATP-dependent zinc metalloprotease FtsH"/>
    <property type="match status" value="1"/>
</dbReference>
<feature type="binding site" evidence="14">
    <location>
        <begin position="204"/>
        <end position="211"/>
    </location>
    <ligand>
        <name>ATP</name>
        <dbReference type="ChEBI" id="CHEBI:30616"/>
    </ligand>
</feature>
<comment type="subunit">
    <text evidence="14">Homohexamer.</text>
</comment>
<dbReference type="NCBIfam" id="TIGR01241">
    <property type="entry name" value="FtsH_fam"/>
    <property type="match status" value="1"/>
</dbReference>
<evidence type="ECO:0000256" key="16">
    <source>
        <dbReference type="SAM" id="MobiDB-lite"/>
    </source>
</evidence>
<feature type="domain" description="AAA+ ATPase" evidence="17">
    <location>
        <begin position="196"/>
        <end position="335"/>
    </location>
</feature>
<evidence type="ECO:0000259" key="17">
    <source>
        <dbReference type="SMART" id="SM00382"/>
    </source>
</evidence>
<feature type="transmembrane region" description="Helical" evidence="14">
    <location>
        <begin position="111"/>
        <end position="133"/>
    </location>
</feature>
<dbReference type="SMART" id="SM00382">
    <property type="entry name" value="AAA"/>
    <property type="match status" value="1"/>
</dbReference>
<dbReference type="RefSeq" id="WP_133398781.1">
    <property type="nucleotide sequence ID" value="NZ_SMZX01000001.1"/>
</dbReference>
<comment type="subcellular location">
    <subcellularLocation>
        <location evidence="14">Cell membrane</location>
        <topology evidence="14">Multi-pass membrane protein</topology>
        <orientation evidence="14">Cytoplasmic side</orientation>
    </subcellularLocation>
    <subcellularLocation>
        <location evidence="1">Membrane</location>
    </subcellularLocation>
</comment>